<gene>
    <name evidence="1" type="ORF">AE618_19360</name>
</gene>
<proteinExistence type="predicted"/>
<dbReference type="EMBL" id="LGSZ01000052">
    <property type="protein sequence ID" value="KPH78956.1"/>
    <property type="molecule type" value="Genomic_DNA"/>
</dbReference>
<accession>A0A0N1N0A2</accession>
<dbReference type="PATRIC" id="fig|1526658.3.peg.436"/>
<sequence>MLRWLVGFPVVAAVLWAVFLQPTYEHRFRITLEVETPDGPRSGSSVWSVFCSEPISALRSMTGGCSAHGEAIFVSLPNGQALIGLMAYGPKGQGVDIYDTAPRALGFKGGGADGGWFSQAPKWREKRPLVGNRIPTMVTFADLSDPMTARVLNPDGSNFAVVFGEGYRFRRATLEMVPAGLWPFNLLRLFGTPFTSEIEKRIPFLASHREQLYRQSSQLGRYVPMLGHFVR</sequence>
<evidence type="ECO:0000313" key="1">
    <source>
        <dbReference type="EMBL" id="KPH78956.1"/>
    </source>
</evidence>
<dbReference type="Proteomes" id="UP000037822">
    <property type="component" value="Unassembled WGS sequence"/>
</dbReference>
<dbReference type="AlphaFoldDB" id="A0A0N1N0A2"/>
<organism evidence="1 2">
    <name type="scientific">Bosea vaviloviae</name>
    <dbReference type="NCBI Taxonomy" id="1526658"/>
    <lineage>
        <taxon>Bacteria</taxon>
        <taxon>Pseudomonadati</taxon>
        <taxon>Pseudomonadota</taxon>
        <taxon>Alphaproteobacteria</taxon>
        <taxon>Hyphomicrobiales</taxon>
        <taxon>Boseaceae</taxon>
        <taxon>Bosea</taxon>
    </lineage>
</organism>
<reference evidence="1 2" key="1">
    <citation type="submission" date="2015-07" db="EMBL/GenBank/DDBJ databases">
        <title>Whole genome sequencing of Bosea vaviloviae isolated from cave pool.</title>
        <authorList>
            <person name="Tan N.E.H."/>
            <person name="Lee Y.P."/>
            <person name="Gan H.M."/>
            <person name="Barton H."/>
            <person name="Savka M.A."/>
        </authorList>
    </citation>
    <scope>NUCLEOTIDE SEQUENCE [LARGE SCALE GENOMIC DNA]</scope>
    <source>
        <strain evidence="1 2">SD260</strain>
    </source>
</reference>
<protein>
    <submittedName>
        <fullName evidence="1">Uncharacterized protein</fullName>
    </submittedName>
</protein>
<dbReference type="OrthoDB" id="7428686at2"/>
<keyword evidence="2" id="KW-1185">Reference proteome</keyword>
<name>A0A0N1N0A2_9HYPH</name>
<comment type="caution">
    <text evidence="1">The sequence shown here is derived from an EMBL/GenBank/DDBJ whole genome shotgun (WGS) entry which is preliminary data.</text>
</comment>
<dbReference type="RefSeq" id="WP_054210712.1">
    <property type="nucleotide sequence ID" value="NZ_LGSZ01000052.1"/>
</dbReference>
<evidence type="ECO:0000313" key="2">
    <source>
        <dbReference type="Proteomes" id="UP000037822"/>
    </source>
</evidence>